<dbReference type="OrthoDB" id="5826574at2759"/>
<dbReference type="Proteomes" id="UP000274756">
    <property type="component" value="Unassembled WGS sequence"/>
</dbReference>
<reference evidence="2 3" key="1">
    <citation type="submission" date="2018-11" db="EMBL/GenBank/DDBJ databases">
        <authorList>
            <consortium name="Pathogen Informatics"/>
        </authorList>
    </citation>
    <scope>NUCLEOTIDE SEQUENCE [LARGE SCALE GENOMIC DNA]</scope>
</reference>
<evidence type="ECO:0000313" key="2">
    <source>
        <dbReference type="EMBL" id="VDN52489.1"/>
    </source>
</evidence>
<feature type="domain" description="Chondroitin proteoglycan 4" evidence="1">
    <location>
        <begin position="4"/>
        <end position="66"/>
    </location>
</feature>
<dbReference type="Pfam" id="PF15481">
    <property type="entry name" value="CPG4"/>
    <property type="match status" value="1"/>
</dbReference>
<name>A0A3P7SNE3_DRAME</name>
<sequence length="144" mass="17396">MWICAKPLNSFERTYHYLFTNFDKVCEKLEKSAHCSRKCQMKDQGIFYQYSTFYRLHCIEFEEGLNLIKIKKRFEDLKSIFSIFCSEFNDASKLQNLRNIVDCFIDLSQIYEEEKQRSERCRLIIKFPSILQFFSTVGTTFIWI</sequence>
<dbReference type="STRING" id="318479.A0A3P7SNE3"/>
<organism evidence="2 3">
    <name type="scientific">Dracunculus medinensis</name>
    <name type="common">Guinea worm</name>
    <dbReference type="NCBI Taxonomy" id="318479"/>
    <lineage>
        <taxon>Eukaryota</taxon>
        <taxon>Metazoa</taxon>
        <taxon>Ecdysozoa</taxon>
        <taxon>Nematoda</taxon>
        <taxon>Chromadorea</taxon>
        <taxon>Rhabditida</taxon>
        <taxon>Spirurina</taxon>
        <taxon>Dracunculoidea</taxon>
        <taxon>Dracunculidae</taxon>
        <taxon>Dracunculus</taxon>
    </lineage>
</organism>
<dbReference type="InterPro" id="IPR029153">
    <property type="entry name" value="CPG4"/>
</dbReference>
<dbReference type="AlphaFoldDB" id="A0A3P7SNE3"/>
<evidence type="ECO:0000259" key="1">
    <source>
        <dbReference type="Pfam" id="PF15481"/>
    </source>
</evidence>
<protein>
    <recommendedName>
        <fullName evidence="1">Chondroitin proteoglycan 4 domain-containing protein</fullName>
    </recommendedName>
</protein>
<keyword evidence="3" id="KW-1185">Reference proteome</keyword>
<dbReference type="EMBL" id="UYYG01000062">
    <property type="protein sequence ID" value="VDN52489.1"/>
    <property type="molecule type" value="Genomic_DNA"/>
</dbReference>
<proteinExistence type="predicted"/>
<gene>
    <name evidence="2" type="ORF">DME_LOCUS2462</name>
</gene>
<evidence type="ECO:0000313" key="3">
    <source>
        <dbReference type="Proteomes" id="UP000274756"/>
    </source>
</evidence>
<accession>A0A3P7SNE3</accession>